<keyword evidence="2" id="KW-0614">Plasmid</keyword>
<proteinExistence type="predicted"/>
<dbReference type="Proteomes" id="UP001431572">
    <property type="component" value="Plasmid unnamed3"/>
</dbReference>
<geneLocation type="plasmid" evidence="2 3">
    <name>unnamed3</name>
</geneLocation>
<name>A0ABY9BCH8_9CHLR</name>
<protein>
    <submittedName>
        <fullName evidence="2">Type II toxin-antitoxin system HicB family antitoxin</fullName>
    </submittedName>
</protein>
<dbReference type="RefSeq" id="WP_341472289.1">
    <property type="nucleotide sequence ID" value="NZ_CP128403.1"/>
</dbReference>
<dbReference type="InterPro" id="IPR010985">
    <property type="entry name" value="Ribbon_hlx_hlx"/>
</dbReference>
<feature type="region of interest" description="Disordered" evidence="1">
    <location>
        <begin position="1"/>
        <end position="24"/>
    </location>
</feature>
<organism evidence="2 3">
    <name type="scientific">Candidatus Chlorohelix allophototropha</name>
    <dbReference type="NCBI Taxonomy" id="3003348"/>
    <lineage>
        <taxon>Bacteria</taxon>
        <taxon>Bacillati</taxon>
        <taxon>Chloroflexota</taxon>
        <taxon>Chloroflexia</taxon>
        <taxon>Candidatus Chloroheliales</taxon>
        <taxon>Candidatus Chloroheliaceae</taxon>
        <taxon>Candidatus Chlorohelix</taxon>
    </lineage>
</organism>
<reference evidence="2" key="1">
    <citation type="journal article" date="2024" name="Nature">
        <title>Anoxygenic phototroph of the Chloroflexota uses a type I reaction centre.</title>
        <authorList>
            <person name="Tsuji J.M."/>
            <person name="Shaw N.A."/>
            <person name="Nagashima S."/>
            <person name="Venkiteswaran J.J."/>
            <person name="Schiff S.L."/>
            <person name="Watanabe T."/>
            <person name="Fukui M."/>
            <person name="Hanada S."/>
            <person name="Tank M."/>
            <person name="Neufeld J.D."/>
        </authorList>
    </citation>
    <scope>NUCLEOTIDE SEQUENCE</scope>
    <source>
        <strain evidence="2">L227-S17</strain>
    </source>
</reference>
<gene>
    <name evidence="2" type="ORF">OZ401_005105</name>
</gene>
<dbReference type="EMBL" id="CP128403">
    <property type="protein sequence ID" value="WJW70421.1"/>
    <property type="molecule type" value="Genomic_DNA"/>
</dbReference>
<keyword evidence="3" id="KW-1185">Reference proteome</keyword>
<evidence type="ECO:0000313" key="3">
    <source>
        <dbReference type="Proteomes" id="UP001431572"/>
    </source>
</evidence>
<evidence type="ECO:0000256" key="1">
    <source>
        <dbReference type="SAM" id="MobiDB-lite"/>
    </source>
</evidence>
<dbReference type="SUPFAM" id="SSF47598">
    <property type="entry name" value="Ribbon-helix-helix"/>
    <property type="match status" value="1"/>
</dbReference>
<accession>A0ABY9BCH8</accession>
<evidence type="ECO:0000313" key="2">
    <source>
        <dbReference type="EMBL" id="WJW70421.1"/>
    </source>
</evidence>
<sequence>MAIRERTPSNQNKTTQQDEEKRAKLADAFISNAGNTPAAEEEEEGRTPVLVRYNKQILKKIDAAAKRRGLSRSAWIQYAASRMLDMEEKDL</sequence>